<gene>
    <name evidence="1" type="ORF">B6N60_01894</name>
</gene>
<organism evidence="1 2">
    <name type="scientific">Richelia sinica FACHB-800</name>
    <dbReference type="NCBI Taxonomy" id="1357546"/>
    <lineage>
        <taxon>Bacteria</taxon>
        <taxon>Bacillati</taxon>
        <taxon>Cyanobacteriota</taxon>
        <taxon>Cyanophyceae</taxon>
        <taxon>Nostocales</taxon>
        <taxon>Nostocaceae</taxon>
        <taxon>Richelia</taxon>
    </lineage>
</organism>
<evidence type="ECO:0000313" key="2">
    <source>
        <dbReference type="Proteomes" id="UP000683511"/>
    </source>
</evidence>
<reference evidence="1" key="1">
    <citation type="submission" date="2017-04" db="EMBL/GenBank/DDBJ databases">
        <title>Genome deletions in a multicellular cyanobacterial endosymbiont for morphological adaptation in marine diatoms.</title>
        <authorList>
            <person name="Wang Y."/>
            <person name="Gao H."/>
            <person name="Li R."/>
            <person name="Xu X."/>
        </authorList>
    </citation>
    <scope>NUCLEOTIDE SEQUENCE</scope>
    <source>
        <strain evidence="1">FACHB 800</strain>
    </source>
</reference>
<sequence>MKIEKFTDENPSPSHQIDIDAWVIIATKVMMEIAGLLPLPI</sequence>
<name>A0A975Y4I2_9NOST</name>
<dbReference type="AlphaFoldDB" id="A0A975Y4I2"/>
<keyword evidence="2" id="KW-1185">Reference proteome</keyword>
<accession>A0A975Y4I2</accession>
<protein>
    <submittedName>
        <fullName evidence="1">Uncharacterized protein</fullName>
    </submittedName>
</protein>
<evidence type="ECO:0000313" key="1">
    <source>
        <dbReference type="EMBL" id="QXE23205.1"/>
    </source>
</evidence>
<dbReference type="EMBL" id="CP021056">
    <property type="protein sequence ID" value="QXE23205.1"/>
    <property type="molecule type" value="Genomic_DNA"/>
</dbReference>
<dbReference type="KEGG" id="rsin:B6N60_01894"/>
<proteinExistence type="predicted"/>
<dbReference type="Proteomes" id="UP000683511">
    <property type="component" value="Chromosome"/>
</dbReference>
<dbReference type="RefSeq" id="WP_256443816.1">
    <property type="nucleotide sequence ID" value="NZ_CP021056.1"/>
</dbReference>